<dbReference type="EMBL" id="JAGHKO010000024">
    <property type="protein sequence ID" value="MBO9205326.1"/>
    <property type="molecule type" value="Genomic_DNA"/>
</dbReference>
<keyword evidence="3" id="KW-1185">Reference proteome</keyword>
<dbReference type="Proteomes" id="UP000677244">
    <property type="component" value="Unassembled WGS sequence"/>
</dbReference>
<feature type="domain" description="Gp5/Type VI secretion system Vgr protein OB-fold" evidence="1">
    <location>
        <begin position="367"/>
        <end position="440"/>
    </location>
</feature>
<dbReference type="Pfam" id="PF05954">
    <property type="entry name" value="Phage_GPD"/>
    <property type="match status" value="1"/>
</dbReference>
<accession>A0ABS3Z583</accession>
<dbReference type="Gene3D" id="4.10.220.110">
    <property type="match status" value="1"/>
</dbReference>
<dbReference type="Gene3D" id="3.55.50.10">
    <property type="entry name" value="Baseplate protein-like domains"/>
    <property type="match status" value="1"/>
</dbReference>
<name>A0ABS3Z583_9BACT</name>
<dbReference type="SUPFAM" id="SSF69279">
    <property type="entry name" value="Phage tail proteins"/>
    <property type="match status" value="1"/>
</dbReference>
<dbReference type="InterPro" id="IPR006531">
    <property type="entry name" value="Gp5/Vgr_OB"/>
</dbReference>
<evidence type="ECO:0000313" key="3">
    <source>
        <dbReference type="Proteomes" id="UP000677244"/>
    </source>
</evidence>
<dbReference type="RefSeq" id="WP_209144793.1">
    <property type="nucleotide sequence ID" value="NZ_JAGHKO010000024.1"/>
</dbReference>
<comment type="caution">
    <text evidence="2">The sequence shown here is derived from an EMBL/GenBank/DDBJ whole genome shotgun (WGS) entry which is preliminary data.</text>
</comment>
<gene>
    <name evidence="2" type="ORF">J7I42_33870</name>
</gene>
<dbReference type="SUPFAM" id="SSF69349">
    <property type="entry name" value="Phage fibre proteins"/>
    <property type="match status" value="1"/>
</dbReference>
<dbReference type="InterPro" id="IPR037026">
    <property type="entry name" value="Vgr_OB-fold_dom_sf"/>
</dbReference>
<dbReference type="Pfam" id="PF04717">
    <property type="entry name" value="Phage_base_V"/>
    <property type="match status" value="1"/>
</dbReference>
<proteinExistence type="predicted"/>
<dbReference type="Gene3D" id="2.30.110.50">
    <property type="match status" value="1"/>
</dbReference>
<sequence>MAQLISSNITIAGNPIKQITSFQLTQNIFDHHYFRLVCPAESLEGLEGGMLQSSRNLIGGILQASFSTPTTGNGLQFKGIVMQVEADRFSGHTGNIIISGCSPTIILDNGPHCKSWEKKAIKNIAQDVLKHFPQDLLQAQVSPQYRETLAYTVQYKQTAWQFLTFLCSSYGEWLYYDGNQLKIGATKASAATALTFGSNISRFSMALQVQPANSQMMAYDYLNHDVYTSTPQSIESKAGLNDLGRHVYQASNTVYATQPKLWNNQFVSNKKQLDDAINIRMAMQTSNTVRFSGSSAHPGVKIGGNINVQGNNLYNLAGENYGEYTVLSISHYFDGQGNYNNDFTAVPSTIKLPPVKTGVMPHSETQSAMVTDNHDPKGLGRVRVKFHWMNGTEKTPWVRVTSPHGGGGKGMFFIPEVGEEVIVGFEGDSPIKPYIIGTVYHGKASNAFGNGGNDVKALQTRSGNKVIMNDQDGSVFVEDKDGNSMLIDGAGNITVKSNKTVLIDATNEITLKTKKITMVAEDEITMTSKVFDGQLSETSTLFGKNENNVISTKEVNIGSENKVSVGGKQEVDVYGGKKVALDSEGSVEANGKLMTTIAGGQVKLNC</sequence>
<reference evidence="2 3" key="1">
    <citation type="submission" date="2021-03" db="EMBL/GenBank/DDBJ databases">
        <title>Assistant Professor.</title>
        <authorList>
            <person name="Huq M.A."/>
        </authorList>
    </citation>
    <scope>NUCLEOTIDE SEQUENCE [LARGE SCALE GENOMIC DNA]</scope>
    <source>
        <strain evidence="2 3">MAH-29</strain>
    </source>
</reference>
<evidence type="ECO:0000259" key="1">
    <source>
        <dbReference type="Pfam" id="PF04717"/>
    </source>
</evidence>
<dbReference type="SUPFAM" id="SSF69255">
    <property type="entry name" value="gp5 N-terminal domain-like"/>
    <property type="match status" value="1"/>
</dbReference>
<protein>
    <recommendedName>
        <fullName evidence="1">Gp5/Type VI secretion system Vgr protein OB-fold domain-containing protein</fullName>
    </recommendedName>
</protein>
<organism evidence="2 3">
    <name type="scientific">Niastella soli</name>
    <dbReference type="NCBI Taxonomy" id="2821487"/>
    <lineage>
        <taxon>Bacteria</taxon>
        <taxon>Pseudomonadati</taxon>
        <taxon>Bacteroidota</taxon>
        <taxon>Chitinophagia</taxon>
        <taxon>Chitinophagales</taxon>
        <taxon>Chitinophagaceae</taxon>
        <taxon>Niastella</taxon>
    </lineage>
</organism>
<evidence type="ECO:0000313" key="2">
    <source>
        <dbReference type="EMBL" id="MBO9205326.1"/>
    </source>
</evidence>
<dbReference type="Gene3D" id="2.40.50.230">
    <property type="entry name" value="Gp5 N-terminal domain"/>
    <property type="match status" value="1"/>
</dbReference>